<feature type="compositionally biased region" description="Acidic residues" evidence="1">
    <location>
        <begin position="173"/>
        <end position="193"/>
    </location>
</feature>
<organism evidence="2 3">
    <name type="scientific">Russula ochroleuca</name>
    <dbReference type="NCBI Taxonomy" id="152965"/>
    <lineage>
        <taxon>Eukaryota</taxon>
        <taxon>Fungi</taxon>
        <taxon>Dikarya</taxon>
        <taxon>Basidiomycota</taxon>
        <taxon>Agaricomycotina</taxon>
        <taxon>Agaricomycetes</taxon>
        <taxon>Russulales</taxon>
        <taxon>Russulaceae</taxon>
        <taxon>Russula</taxon>
    </lineage>
</organism>
<evidence type="ECO:0000313" key="3">
    <source>
        <dbReference type="Proteomes" id="UP000759537"/>
    </source>
</evidence>
<evidence type="ECO:0000313" key="2">
    <source>
        <dbReference type="EMBL" id="KAF8472235.1"/>
    </source>
</evidence>
<evidence type="ECO:0000256" key="1">
    <source>
        <dbReference type="SAM" id="MobiDB-lite"/>
    </source>
</evidence>
<name>A0A9P5MQ81_9AGAM</name>
<protein>
    <submittedName>
        <fullName evidence="2">Uncharacterized protein</fullName>
    </submittedName>
</protein>
<feature type="region of interest" description="Disordered" evidence="1">
    <location>
        <begin position="125"/>
        <end position="242"/>
    </location>
</feature>
<dbReference type="EMBL" id="WHVB01000021">
    <property type="protein sequence ID" value="KAF8472235.1"/>
    <property type="molecule type" value="Genomic_DNA"/>
</dbReference>
<proteinExistence type="predicted"/>
<accession>A0A9P5MQ81</accession>
<feature type="compositionally biased region" description="Acidic residues" evidence="1">
    <location>
        <begin position="131"/>
        <end position="153"/>
    </location>
</feature>
<keyword evidence="3" id="KW-1185">Reference proteome</keyword>
<reference evidence="2" key="1">
    <citation type="submission" date="2019-10" db="EMBL/GenBank/DDBJ databases">
        <authorList>
            <consortium name="DOE Joint Genome Institute"/>
            <person name="Kuo A."/>
            <person name="Miyauchi S."/>
            <person name="Kiss E."/>
            <person name="Drula E."/>
            <person name="Kohler A."/>
            <person name="Sanchez-Garcia M."/>
            <person name="Andreopoulos B."/>
            <person name="Barry K.W."/>
            <person name="Bonito G."/>
            <person name="Buee M."/>
            <person name="Carver A."/>
            <person name="Chen C."/>
            <person name="Cichocki N."/>
            <person name="Clum A."/>
            <person name="Culley D."/>
            <person name="Crous P.W."/>
            <person name="Fauchery L."/>
            <person name="Girlanda M."/>
            <person name="Hayes R."/>
            <person name="Keri Z."/>
            <person name="LaButti K."/>
            <person name="Lipzen A."/>
            <person name="Lombard V."/>
            <person name="Magnuson J."/>
            <person name="Maillard F."/>
            <person name="Morin E."/>
            <person name="Murat C."/>
            <person name="Nolan M."/>
            <person name="Ohm R."/>
            <person name="Pangilinan J."/>
            <person name="Pereira M."/>
            <person name="Perotto S."/>
            <person name="Peter M."/>
            <person name="Riley R."/>
            <person name="Sitrit Y."/>
            <person name="Stielow B."/>
            <person name="Szollosi G."/>
            <person name="Zifcakova L."/>
            <person name="Stursova M."/>
            <person name="Spatafora J.W."/>
            <person name="Tedersoo L."/>
            <person name="Vaario L.-M."/>
            <person name="Yamada A."/>
            <person name="Yan M."/>
            <person name="Wang P."/>
            <person name="Xu J."/>
            <person name="Bruns T."/>
            <person name="Baldrian P."/>
            <person name="Vilgalys R."/>
            <person name="Henrissat B."/>
            <person name="Grigoriev I.V."/>
            <person name="Hibbett D."/>
            <person name="Nagy L.G."/>
            <person name="Martin F.M."/>
        </authorList>
    </citation>
    <scope>NUCLEOTIDE SEQUENCE</scope>
    <source>
        <strain evidence="2">Prilba</strain>
    </source>
</reference>
<sequence>MQQNSSTGYQLGKLRPSRDLHHLWVIIAHHRRLRRAGQVAHMLDSTLREPGATSDMGLYQEQIHYVTMCSPAELRTFHCDRVRKMPPSGLDHSMLISFLSKNEKLGRPLPRVTENHKMIFSIVDEPPSWSDVDDSLESMSEPEEEEEEEDMPEDKDTSSRSGVGDEEVHVVEGEGEEEEEEETKEDFNIEDFFDAGGGAAIDDRVSLRAAPKSGQSEGDTEDDPVGPMTPGPTIGSSPAAHRWRKRYQERLVQSVFKNTYRLHVHGWR</sequence>
<dbReference type="Proteomes" id="UP000759537">
    <property type="component" value="Unassembled WGS sequence"/>
</dbReference>
<gene>
    <name evidence="2" type="ORF">DFH94DRAFT_192825</name>
</gene>
<dbReference type="OrthoDB" id="2960936at2759"/>
<dbReference type="AlphaFoldDB" id="A0A9P5MQ81"/>
<comment type="caution">
    <text evidence="2">The sequence shown here is derived from an EMBL/GenBank/DDBJ whole genome shotgun (WGS) entry which is preliminary data.</text>
</comment>
<reference evidence="2" key="2">
    <citation type="journal article" date="2020" name="Nat. Commun.">
        <title>Large-scale genome sequencing of mycorrhizal fungi provides insights into the early evolution of symbiotic traits.</title>
        <authorList>
            <person name="Miyauchi S."/>
            <person name="Kiss E."/>
            <person name="Kuo A."/>
            <person name="Drula E."/>
            <person name="Kohler A."/>
            <person name="Sanchez-Garcia M."/>
            <person name="Morin E."/>
            <person name="Andreopoulos B."/>
            <person name="Barry K.W."/>
            <person name="Bonito G."/>
            <person name="Buee M."/>
            <person name="Carver A."/>
            <person name="Chen C."/>
            <person name="Cichocki N."/>
            <person name="Clum A."/>
            <person name="Culley D."/>
            <person name="Crous P.W."/>
            <person name="Fauchery L."/>
            <person name="Girlanda M."/>
            <person name="Hayes R.D."/>
            <person name="Keri Z."/>
            <person name="LaButti K."/>
            <person name="Lipzen A."/>
            <person name="Lombard V."/>
            <person name="Magnuson J."/>
            <person name="Maillard F."/>
            <person name="Murat C."/>
            <person name="Nolan M."/>
            <person name="Ohm R.A."/>
            <person name="Pangilinan J."/>
            <person name="Pereira M.F."/>
            <person name="Perotto S."/>
            <person name="Peter M."/>
            <person name="Pfister S."/>
            <person name="Riley R."/>
            <person name="Sitrit Y."/>
            <person name="Stielow J.B."/>
            <person name="Szollosi G."/>
            <person name="Zifcakova L."/>
            <person name="Stursova M."/>
            <person name="Spatafora J.W."/>
            <person name="Tedersoo L."/>
            <person name="Vaario L.M."/>
            <person name="Yamada A."/>
            <person name="Yan M."/>
            <person name="Wang P."/>
            <person name="Xu J."/>
            <person name="Bruns T."/>
            <person name="Baldrian P."/>
            <person name="Vilgalys R."/>
            <person name="Dunand C."/>
            <person name="Henrissat B."/>
            <person name="Grigoriev I.V."/>
            <person name="Hibbett D."/>
            <person name="Nagy L.G."/>
            <person name="Martin F.M."/>
        </authorList>
    </citation>
    <scope>NUCLEOTIDE SEQUENCE</scope>
    <source>
        <strain evidence="2">Prilba</strain>
    </source>
</reference>